<keyword evidence="1" id="KW-0233">DNA recombination</keyword>
<evidence type="ECO:0000313" key="5">
    <source>
        <dbReference type="Proteomes" id="UP001596414"/>
    </source>
</evidence>
<dbReference type="PROSITE" id="PS51898">
    <property type="entry name" value="TYR_RECOMBINASE"/>
    <property type="match status" value="1"/>
</dbReference>
<dbReference type="InterPro" id="IPR002104">
    <property type="entry name" value="Integrase_catalytic"/>
</dbReference>
<evidence type="ECO:0000259" key="3">
    <source>
        <dbReference type="PROSITE" id="PS51898"/>
    </source>
</evidence>
<accession>A0ABD5XAS3</accession>
<dbReference type="InterPro" id="IPR011010">
    <property type="entry name" value="DNA_brk_join_enz"/>
</dbReference>
<reference evidence="4 5" key="1">
    <citation type="journal article" date="2014" name="Int. J. Syst. Evol. Microbiol.">
        <title>Complete genome sequence of Corynebacterium casei LMG S-19264T (=DSM 44701T), isolated from a smear-ripened cheese.</title>
        <authorList>
            <consortium name="US DOE Joint Genome Institute (JGI-PGF)"/>
            <person name="Walter F."/>
            <person name="Albersmeier A."/>
            <person name="Kalinowski J."/>
            <person name="Ruckert C."/>
        </authorList>
    </citation>
    <scope>NUCLEOTIDE SEQUENCE [LARGE SCALE GENOMIC DNA]</scope>
    <source>
        <strain evidence="4 5">CGMCC 4.7215</strain>
    </source>
</reference>
<gene>
    <name evidence="4" type="ORF">ACFQJ7_11490</name>
</gene>
<name>A0ABD5XAS3_9EURY</name>
<proteinExistence type="predicted"/>
<dbReference type="InterPro" id="IPR013762">
    <property type="entry name" value="Integrase-like_cat_sf"/>
</dbReference>
<organism evidence="4 5">
    <name type="scientific">Halovenus rubra</name>
    <dbReference type="NCBI Taxonomy" id="869890"/>
    <lineage>
        <taxon>Archaea</taxon>
        <taxon>Methanobacteriati</taxon>
        <taxon>Methanobacteriota</taxon>
        <taxon>Stenosarchaea group</taxon>
        <taxon>Halobacteria</taxon>
        <taxon>Halobacteriales</taxon>
        <taxon>Haloarculaceae</taxon>
        <taxon>Halovenus</taxon>
    </lineage>
</organism>
<dbReference type="Gene3D" id="1.10.443.10">
    <property type="entry name" value="Intergrase catalytic core"/>
    <property type="match status" value="1"/>
</dbReference>
<feature type="region of interest" description="Disordered" evidence="2">
    <location>
        <begin position="1"/>
        <end position="27"/>
    </location>
</feature>
<dbReference type="Proteomes" id="UP001596414">
    <property type="component" value="Unassembled WGS sequence"/>
</dbReference>
<comment type="caution">
    <text evidence="4">The sequence shown here is derived from an EMBL/GenBank/DDBJ whole genome shotgun (WGS) entry which is preliminary data.</text>
</comment>
<feature type="domain" description="Tyr recombinase" evidence="3">
    <location>
        <begin position="18"/>
        <end position="253"/>
    </location>
</feature>
<dbReference type="SUPFAM" id="SSF56349">
    <property type="entry name" value="DNA breaking-rejoining enzymes"/>
    <property type="match status" value="1"/>
</dbReference>
<dbReference type="AlphaFoldDB" id="A0ABD5XAS3"/>
<evidence type="ECO:0000256" key="1">
    <source>
        <dbReference type="ARBA" id="ARBA00023172"/>
    </source>
</evidence>
<dbReference type="RefSeq" id="WP_267638740.1">
    <property type="nucleotide sequence ID" value="NZ_JAODIY010000036.1"/>
</dbReference>
<evidence type="ECO:0000313" key="4">
    <source>
        <dbReference type="EMBL" id="MFC7126649.1"/>
    </source>
</evidence>
<dbReference type="GO" id="GO:0006310">
    <property type="term" value="P:DNA recombination"/>
    <property type="evidence" value="ECO:0007669"/>
    <property type="project" value="UniProtKB-KW"/>
</dbReference>
<dbReference type="EMBL" id="JBHSZQ010000029">
    <property type="protein sequence ID" value="MFC7126649.1"/>
    <property type="molecule type" value="Genomic_DNA"/>
</dbReference>
<sequence>MQERITDELPDKSRGEGKKPQTWSESEREQIIRYVDQRAHEAINDQGSNAVVECRDRALVYLLAFTGIRCAELVHDSNDDRRRGIYWGDIDYSNCTITVLGKDQKREKVQFPEIAHTAVQRYERVLNPPLDDWPVFPTSHSPSLYKTARDATDRDLNDEDVMTVLRETGTAPPSISTTTVRTILKDHCEKGDIDVEGDFEYLKPHGARRGLGKQLYKDSAFEYAQKALRHSDPETTSEMYADIEAGEVATVTDNVFGDDS</sequence>
<evidence type="ECO:0000256" key="2">
    <source>
        <dbReference type="SAM" id="MobiDB-lite"/>
    </source>
</evidence>
<dbReference type="Pfam" id="PF00589">
    <property type="entry name" value="Phage_integrase"/>
    <property type="match status" value="1"/>
</dbReference>
<protein>
    <submittedName>
        <fullName evidence="4">Tyrosine-type recombinase/integrase</fullName>
    </submittedName>
</protein>